<proteinExistence type="predicted"/>
<evidence type="ECO:0000313" key="1">
    <source>
        <dbReference type="EMBL" id="OAG17480.1"/>
    </source>
</evidence>
<accession>A0A177DEB3</accession>
<dbReference type="EMBL" id="KV441486">
    <property type="protein sequence ID" value="OAG17480.1"/>
    <property type="molecule type" value="Genomic_DNA"/>
</dbReference>
<reference evidence="1 2" key="1">
    <citation type="submission" date="2016-05" db="EMBL/GenBank/DDBJ databases">
        <title>Comparative analysis of secretome profiles of manganese(II)-oxidizing ascomycete fungi.</title>
        <authorList>
            <consortium name="DOE Joint Genome Institute"/>
            <person name="Zeiner C.A."/>
            <person name="Purvine S.O."/>
            <person name="Zink E.M."/>
            <person name="Wu S."/>
            <person name="Pasa-Tolic L."/>
            <person name="Chaput D.L."/>
            <person name="Haridas S."/>
            <person name="Grigoriev I.V."/>
            <person name="Santelli C.M."/>
            <person name="Hansel C.M."/>
        </authorList>
    </citation>
    <scope>NUCLEOTIDE SEQUENCE [LARGE SCALE GENOMIC DNA]</scope>
    <source>
        <strain evidence="1 2">SRC1lrK2f</strain>
    </source>
</reference>
<protein>
    <submittedName>
        <fullName evidence="1">Uncharacterized protein</fullName>
    </submittedName>
</protein>
<dbReference type="KEGG" id="aalt:CC77DRAFT_259829"/>
<gene>
    <name evidence="1" type="ORF">CC77DRAFT_259829</name>
</gene>
<dbReference type="AlphaFoldDB" id="A0A177DEB3"/>
<name>A0A177DEB3_ALTAL</name>
<keyword evidence="2" id="KW-1185">Reference proteome</keyword>
<dbReference type="VEuPathDB" id="FungiDB:CC77DRAFT_259829"/>
<dbReference type="GeneID" id="29116484"/>
<organism evidence="1 2">
    <name type="scientific">Alternaria alternata</name>
    <name type="common">Alternaria rot fungus</name>
    <name type="synonym">Torula alternata</name>
    <dbReference type="NCBI Taxonomy" id="5599"/>
    <lineage>
        <taxon>Eukaryota</taxon>
        <taxon>Fungi</taxon>
        <taxon>Dikarya</taxon>
        <taxon>Ascomycota</taxon>
        <taxon>Pezizomycotina</taxon>
        <taxon>Dothideomycetes</taxon>
        <taxon>Pleosporomycetidae</taxon>
        <taxon>Pleosporales</taxon>
        <taxon>Pleosporineae</taxon>
        <taxon>Pleosporaceae</taxon>
        <taxon>Alternaria</taxon>
        <taxon>Alternaria sect. Alternaria</taxon>
        <taxon>Alternaria alternata complex</taxon>
    </lineage>
</organism>
<dbReference type="Proteomes" id="UP000077248">
    <property type="component" value="Unassembled WGS sequence"/>
</dbReference>
<evidence type="ECO:0000313" key="2">
    <source>
        <dbReference type="Proteomes" id="UP000077248"/>
    </source>
</evidence>
<dbReference type="RefSeq" id="XP_018382901.1">
    <property type="nucleotide sequence ID" value="XM_018530890.1"/>
</dbReference>
<sequence length="337" mass="38966">MKRKIVIEAAIAGRRRCRKLANELHAVLPRELRNMIYTYIVGPSAQLEYAFDIHGIIQIGFFEPGQSEDLESLSMFGESCQIQPRSWAMDPAYFGTDVVKELAEAYYALNRFALTSEEFLYPFLTFDPLALGIKPYEHIRRLDLTLDFEDPRDVNFASVATHLQALQLIPEKRRKMDIHVNLTTSFTPYHNTKFWYSVGAERIMLNILELLRWPVYELLHKGHAIQVLHENLDGRDRTSLQIPQRNLTSYCSSNSKMSHKADFFYMTKEEWLKEKGGDTVADPASHYILALPTAANEANNADEVVEDHLLEKRVRKALKRRWDKDSALNGFSYGYEN</sequence>